<accession>E7BLI4</accession>
<dbReference type="InterPro" id="IPR013783">
    <property type="entry name" value="Ig-like_fold"/>
</dbReference>
<dbReference type="PANTHER" id="PTHR10570">
    <property type="entry name" value="T-CELL SURFACE GLYCOPROTEIN CD3 GAMMA CHAIN / DELTA CHAIN"/>
    <property type="match status" value="1"/>
</dbReference>
<evidence type="ECO:0000256" key="1">
    <source>
        <dbReference type="ARBA" id="ARBA00004479"/>
    </source>
</evidence>
<dbReference type="AlphaFoldDB" id="E7BLI4"/>
<dbReference type="GO" id="GO:0007166">
    <property type="term" value="P:cell surface receptor signaling pathway"/>
    <property type="evidence" value="ECO:0007669"/>
    <property type="project" value="InterPro"/>
</dbReference>
<dbReference type="GO" id="GO:0042105">
    <property type="term" value="C:alpha-beta T cell receptor complex"/>
    <property type="evidence" value="ECO:0007669"/>
    <property type="project" value="TreeGrafter"/>
</dbReference>
<keyword evidence="2 8" id="KW-0812">Transmembrane</keyword>
<dbReference type="InterPro" id="IPR015484">
    <property type="entry name" value="CD3_esu/gsu/dsu"/>
</dbReference>
<dbReference type="PROSITE" id="PS51055">
    <property type="entry name" value="ITAM_1"/>
    <property type="match status" value="1"/>
</dbReference>
<keyword evidence="3" id="KW-0391">Immunity</keyword>
<evidence type="ECO:0000313" key="10">
    <source>
        <dbReference type="EMBL" id="ADK27328.1"/>
    </source>
</evidence>
<feature type="transmembrane region" description="Helical" evidence="8">
    <location>
        <begin position="108"/>
        <end position="130"/>
    </location>
</feature>
<evidence type="ECO:0000256" key="2">
    <source>
        <dbReference type="ARBA" id="ARBA00022692"/>
    </source>
</evidence>
<evidence type="ECO:0000256" key="3">
    <source>
        <dbReference type="ARBA" id="ARBA00022859"/>
    </source>
</evidence>
<evidence type="ECO:0000256" key="5">
    <source>
        <dbReference type="ARBA" id="ARBA00023136"/>
    </source>
</evidence>
<dbReference type="Gene3D" id="1.10.287.770">
    <property type="entry name" value="YojJ-like"/>
    <property type="match status" value="1"/>
</dbReference>
<feature type="region of interest" description="Disordered" evidence="7">
    <location>
        <begin position="135"/>
        <end position="182"/>
    </location>
</feature>
<organism evidence="10">
    <name type="scientific">Siniperca chuatsi</name>
    <name type="common">Mandarin fish</name>
    <dbReference type="NCBI Taxonomy" id="119488"/>
    <lineage>
        <taxon>Eukaryota</taxon>
        <taxon>Metazoa</taxon>
        <taxon>Chordata</taxon>
        <taxon>Craniata</taxon>
        <taxon>Vertebrata</taxon>
        <taxon>Euteleostomi</taxon>
        <taxon>Actinopterygii</taxon>
        <taxon>Neopterygii</taxon>
        <taxon>Teleostei</taxon>
        <taxon>Neoteleostei</taxon>
        <taxon>Acanthomorphata</taxon>
        <taxon>Eupercaria</taxon>
        <taxon>Centrarchiformes</taxon>
        <taxon>Centrarchoidei</taxon>
        <taxon>Sinipercidae</taxon>
        <taxon>Siniperca</taxon>
    </lineage>
</organism>
<evidence type="ECO:0000256" key="4">
    <source>
        <dbReference type="ARBA" id="ARBA00022989"/>
    </source>
</evidence>
<protein>
    <submittedName>
        <fullName evidence="10">CD3 gamma/delta protein</fullName>
    </submittedName>
</protein>
<reference evidence="10" key="1">
    <citation type="submission" date="2009-08" db="EMBL/GenBank/DDBJ databases">
        <title>Molecular cloning and characterization of CD3 gamma/delta gene in Mandarin fish.</title>
        <authorList>
            <person name="Guo Z."/>
            <person name="Nie P."/>
        </authorList>
    </citation>
    <scope>NUCLEOTIDE SEQUENCE</scope>
</reference>
<sequence length="182" mass="19546">MKCQVVLTACLLLLWTLTASVSCQKGSGLGITVKAVSDGIQVSCSEGYNIASKTGNDKSLVLPYKDESTGEYTCVSADGTDDTSEKPPAIYVKFRTCDNCINLDPPSIAGIVVGNVVATTVIGVAVYLIASQNRSGPTISHKKSSDRQHLVPNEVSNRAPNDHYQPLRHGQKDMYDVLTNRK</sequence>
<comment type="subcellular location">
    <subcellularLocation>
        <location evidence="1">Membrane</location>
        <topology evidence="1">Single-pass type I membrane protein</topology>
    </subcellularLocation>
</comment>
<dbReference type="GO" id="GO:0009897">
    <property type="term" value="C:external side of plasma membrane"/>
    <property type="evidence" value="ECO:0007669"/>
    <property type="project" value="TreeGrafter"/>
</dbReference>
<evidence type="ECO:0000256" key="8">
    <source>
        <dbReference type="SAM" id="Phobius"/>
    </source>
</evidence>
<dbReference type="InterPro" id="IPR003110">
    <property type="entry name" value="Phos_immunorcpt_sig_ITAM"/>
</dbReference>
<name>E7BLI4_SINCH</name>
<evidence type="ECO:0000256" key="6">
    <source>
        <dbReference type="ARBA" id="ARBA00023170"/>
    </source>
</evidence>
<dbReference type="PANTHER" id="PTHR10570:SF8">
    <property type="entry name" value="T-CELL SURFACE GLYCOPROTEIN CD3 GAMMA CHAIN"/>
    <property type="match status" value="1"/>
</dbReference>
<keyword evidence="6" id="KW-0675">Receptor</keyword>
<keyword evidence="5 8" id="KW-0472">Membrane</keyword>
<proteinExistence type="evidence at transcript level"/>
<dbReference type="GO" id="GO:0045059">
    <property type="term" value="P:positive thymic T cell selection"/>
    <property type="evidence" value="ECO:0007669"/>
    <property type="project" value="TreeGrafter"/>
</dbReference>
<dbReference type="Gene3D" id="2.60.40.10">
    <property type="entry name" value="Immunoglobulins"/>
    <property type="match status" value="1"/>
</dbReference>
<evidence type="ECO:0000256" key="7">
    <source>
        <dbReference type="SAM" id="MobiDB-lite"/>
    </source>
</evidence>
<evidence type="ECO:0000256" key="9">
    <source>
        <dbReference type="SAM" id="SignalP"/>
    </source>
</evidence>
<keyword evidence="4 8" id="KW-1133">Transmembrane helix</keyword>
<keyword evidence="9" id="KW-0732">Signal</keyword>
<dbReference type="GO" id="GO:0004888">
    <property type="term" value="F:transmembrane signaling receptor activity"/>
    <property type="evidence" value="ECO:0007669"/>
    <property type="project" value="InterPro"/>
</dbReference>
<dbReference type="PROSITE" id="PS51257">
    <property type="entry name" value="PROKAR_LIPOPROTEIN"/>
    <property type="match status" value="1"/>
</dbReference>
<dbReference type="EMBL" id="GQ847776">
    <property type="protein sequence ID" value="ADK27328.1"/>
    <property type="molecule type" value="mRNA"/>
</dbReference>
<feature type="signal peptide" evidence="9">
    <location>
        <begin position="1"/>
        <end position="23"/>
    </location>
</feature>
<feature type="chain" id="PRO_5003216006" evidence="9">
    <location>
        <begin position="24"/>
        <end position="182"/>
    </location>
</feature>